<evidence type="ECO:0000313" key="5">
    <source>
        <dbReference type="EMBL" id="GAA2086247.1"/>
    </source>
</evidence>
<organism evidence="5 6">
    <name type="scientific">Streptomyces albiaxialis</name>
    <dbReference type="NCBI Taxonomy" id="329523"/>
    <lineage>
        <taxon>Bacteria</taxon>
        <taxon>Bacillati</taxon>
        <taxon>Actinomycetota</taxon>
        <taxon>Actinomycetes</taxon>
        <taxon>Kitasatosporales</taxon>
        <taxon>Streptomycetaceae</taxon>
        <taxon>Streptomyces</taxon>
    </lineage>
</organism>
<dbReference type="InterPro" id="IPR009006">
    <property type="entry name" value="Ala_racemase/Decarboxylase_C"/>
</dbReference>
<dbReference type="InterPro" id="IPR022643">
    <property type="entry name" value="De-COase2_C"/>
</dbReference>
<dbReference type="PANTHER" id="PTHR43727:SF2">
    <property type="entry name" value="GROUP IV DECARBOXYLASE"/>
    <property type="match status" value="1"/>
</dbReference>
<proteinExistence type="predicted"/>
<name>A0ABN2W938_9ACTN</name>
<gene>
    <name evidence="5" type="ORF">GCM10009801_48560</name>
</gene>
<sequence>MSAPPLAVRRGARPGGRNGPDGRDELAVWPGSTAVGRRAAGPPVPATVVGRHCEAGDVLAEEAALPSDVRAGDLLAVPVAGAYHLSMASAYNLVGRPPVVAVRDGHARTLVRRETLADFRRRDVG</sequence>
<evidence type="ECO:0000256" key="1">
    <source>
        <dbReference type="ARBA" id="ARBA00001933"/>
    </source>
</evidence>
<evidence type="ECO:0000259" key="4">
    <source>
        <dbReference type="Pfam" id="PF00278"/>
    </source>
</evidence>
<evidence type="ECO:0000256" key="3">
    <source>
        <dbReference type="SAM" id="MobiDB-lite"/>
    </source>
</evidence>
<protein>
    <recommendedName>
        <fullName evidence="4">Orn/DAP/Arg decarboxylase 2 C-terminal domain-containing protein</fullName>
    </recommendedName>
</protein>
<evidence type="ECO:0000313" key="6">
    <source>
        <dbReference type="Proteomes" id="UP001500016"/>
    </source>
</evidence>
<feature type="region of interest" description="Disordered" evidence="3">
    <location>
        <begin position="1"/>
        <end position="26"/>
    </location>
</feature>
<dbReference type="PANTHER" id="PTHR43727">
    <property type="entry name" value="DIAMINOPIMELATE DECARBOXYLASE"/>
    <property type="match status" value="1"/>
</dbReference>
<reference evidence="5 6" key="1">
    <citation type="journal article" date="2019" name="Int. J. Syst. Evol. Microbiol.">
        <title>The Global Catalogue of Microorganisms (GCM) 10K type strain sequencing project: providing services to taxonomists for standard genome sequencing and annotation.</title>
        <authorList>
            <consortium name="The Broad Institute Genomics Platform"/>
            <consortium name="The Broad Institute Genome Sequencing Center for Infectious Disease"/>
            <person name="Wu L."/>
            <person name="Ma J."/>
        </authorList>
    </citation>
    <scope>NUCLEOTIDE SEQUENCE [LARGE SCALE GENOMIC DNA]</scope>
    <source>
        <strain evidence="5 6">JCM 15478</strain>
    </source>
</reference>
<dbReference type="Gene3D" id="2.40.37.10">
    <property type="entry name" value="Lyase, Ornithine Decarboxylase, Chain A, domain 1"/>
    <property type="match status" value="1"/>
</dbReference>
<dbReference type="Pfam" id="PF00278">
    <property type="entry name" value="Orn_DAP_Arg_deC"/>
    <property type="match status" value="1"/>
</dbReference>
<comment type="caution">
    <text evidence="5">The sequence shown here is derived from an EMBL/GenBank/DDBJ whole genome shotgun (WGS) entry which is preliminary data.</text>
</comment>
<dbReference type="Proteomes" id="UP001500016">
    <property type="component" value="Unassembled WGS sequence"/>
</dbReference>
<keyword evidence="6" id="KW-1185">Reference proteome</keyword>
<dbReference type="SUPFAM" id="SSF50621">
    <property type="entry name" value="Alanine racemase C-terminal domain-like"/>
    <property type="match status" value="1"/>
</dbReference>
<comment type="cofactor">
    <cofactor evidence="1">
        <name>pyridoxal 5'-phosphate</name>
        <dbReference type="ChEBI" id="CHEBI:597326"/>
    </cofactor>
</comment>
<keyword evidence="2" id="KW-0663">Pyridoxal phosphate</keyword>
<evidence type="ECO:0000256" key="2">
    <source>
        <dbReference type="ARBA" id="ARBA00022898"/>
    </source>
</evidence>
<dbReference type="EMBL" id="BAAAPE010000013">
    <property type="protein sequence ID" value="GAA2086247.1"/>
    <property type="molecule type" value="Genomic_DNA"/>
</dbReference>
<feature type="domain" description="Orn/DAP/Arg decarboxylase 2 C-terminal" evidence="4">
    <location>
        <begin position="41"/>
        <end position="81"/>
    </location>
</feature>
<accession>A0ABN2W938</accession>